<accession>A0A9N9CT99</accession>
<keyword evidence="1" id="KW-1133">Transmembrane helix</keyword>
<name>A0A9N9CT99_9GLOM</name>
<keyword evidence="1" id="KW-0812">Transmembrane</keyword>
<feature type="transmembrane region" description="Helical" evidence="1">
    <location>
        <begin position="12"/>
        <end position="34"/>
    </location>
</feature>
<sequence length="117" mass="13355">MSSLISFNSSETISFLELFIIFLFISPAIFVRIVTISSSSESSNLSGTLDITSDIKIRFKQYFDQLMKVKNYTFNEMCYSVVIDIHSLRRNIKTLTVKNFYNSISGSKISTINQINV</sequence>
<reference evidence="2" key="1">
    <citation type="submission" date="2021-06" db="EMBL/GenBank/DDBJ databases">
        <authorList>
            <person name="Kallberg Y."/>
            <person name="Tangrot J."/>
            <person name="Rosling A."/>
        </authorList>
    </citation>
    <scope>NUCLEOTIDE SEQUENCE</scope>
    <source>
        <strain evidence="2">UK204</strain>
    </source>
</reference>
<gene>
    <name evidence="2" type="ORF">FCALED_LOCUS9082</name>
</gene>
<protein>
    <submittedName>
        <fullName evidence="2">13478_t:CDS:1</fullName>
    </submittedName>
</protein>
<dbReference type="Proteomes" id="UP000789570">
    <property type="component" value="Unassembled WGS sequence"/>
</dbReference>
<keyword evidence="3" id="KW-1185">Reference proteome</keyword>
<dbReference type="OrthoDB" id="2411742at2759"/>
<keyword evidence="1" id="KW-0472">Membrane</keyword>
<evidence type="ECO:0000313" key="2">
    <source>
        <dbReference type="EMBL" id="CAG8611261.1"/>
    </source>
</evidence>
<evidence type="ECO:0000313" key="3">
    <source>
        <dbReference type="Proteomes" id="UP000789570"/>
    </source>
</evidence>
<proteinExistence type="predicted"/>
<dbReference type="AlphaFoldDB" id="A0A9N9CT99"/>
<dbReference type="EMBL" id="CAJVPQ010002875">
    <property type="protein sequence ID" value="CAG8611261.1"/>
    <property type="molecule type" value="Genomic_DNA"/>
</dbReference>
<evidence type="ECO:0000256" key="1">
    <source>
        <dbReference type="SAM" id="Phobius"/>
    </source>
</evidence>
<comment type="caution">
    <text evidence="2">The sequence shown here is derived from an EMBL/GenBank/DDBJ whole genome shotgun (WGS) entry which is preliminary data.</text>
</comment>
<organism evidence="2 3">
    <name type="scientific">Funneliformis caledonium</name>
    <dbReference type="NCBI Taxonomy" id="1117310"/>
    <lineage>
        <taxon>Eukaryota</taxon>
        <taxon>Fungi</taxon>
        <taxon>Fungi incertae sedis</taxon>
        <taxon>Mucoromycota</taxon>
        <taxon>Glomeromycotina</taxon>
        <taxon>Glomeromycetes</taxon>
        <taxon>Glomerales</taxon>
        <taxon>Glomeraceae</taxon>
        <taxon>Funneliformis</taxon>
    </lineage>
</organism>